<dbReference type="EMBL" id="RFFH01000008">
    <property type="protein sequence ID" value="RMI30813.1"/>
    <property type="molecule type" value="Genomic_DNA"/>
</dbReference>
<keyword evidence="3" id="KW-1185">Reference proteome</keyword>
<keyword evidence="1" id="KW-0472">Membrane</keyword>
<protein>
    <submittedName>
        <fullName evidence="2">Uncharacterized protein</fullName>
    </submittedName>
</protein>
<feature type="transmembrane region" description="Helical" evidence="1">
    <location>
        <begin position="116"/>
        <end position="134"/>
    </location>
</feature>
<feature type="transmembrane region" description="Helical" evidence="1">
    <location>
        <begin position="92"/>
        <end position="110"/>
    </location>
</feature>
<comment type="caution">
    <text evidence="2">The sequence shown here is derived from an EMBL/GenBank/DDBJ whole genome shotgun (WGS) entry which is preliminary data.</text>
</comment>
<dbReference type="AlphaFoldDB" id="A0A3M2L2R1"/>
<keyword evidence="1" id="KW-0812">Transmembrane</keyword>
<proteinExistence type="predicted"/>
<evidence type="ECO:0000256" key="1">
    <source>
        <dbReference type="SAM" id="Phobius"/>
    </source>
</evidence>
<reference evidence="2 3" key="1">
    <citation type="submission" date="2018-10" db="EMBL/GenBank/DDBJ databases">
        <title>Isolation from cow dung.</title>
        <authorList>
            <person name="Ling L."/>
        </authorList>
    </citation>
    <scope>NUCLEOTIDE SEQUENCE [LARGE SCALE GENOMIC DNA]</scope>
    <source>
        <strain evidence="2 3">NEAU-LL90</strain>
    </source>
</reference>
<dbReference type="Proteomes" id="UP000279275">
    <property type="component" value="Unassembled WGS sequence"/>
</dbReference>
<feature type="transmembrane region" description="Helical" evidence="1">
    <location>
        <begin position="37"/>
        <end position="57"/>
    </location>
</feature>
<gene>
    <name evidence="2" type="ORF">EBN03_19310</name>
</gene>
<feature type="transmembrane region" description="Helical" evidence="1">
    <location>
        <begin position="63"/>
        <end position="85"/>
    </location>
</feature>
<name>A0A3M2L2R1_9NOCA</name>
<accession>A0A3M2L2R1</accession>
<evidence type="ECO:0000313" key="3">
    <source>
        <dbReference type="Proteomes" id="UP000279275"/>
    </source>
</evidence>
<evidence type="ECO:0000313" key="2">
    <source>
        <dbReference type="EMBL" id="RMI30813.1"/>
    </source>
</evidence>
<organism evidence="2 3">
    <name type="scientific">Nocardia stercoris</name>
    <dbReference type="NCBI Taxonomy" id="2483361"/>
    <lineage>
        <taxon>Bacteria</taxon>
        <taxon>Bacillati</taxon>
        <taxon>Actinomycetota</taxon>
        <taxon>Actinomycetes</taxon>
        <taxon>Mycobacteriales</taxon>
        <taxon>Nocardiaceae</taxon>
        <taxon>Nocardia</taxon>
    </lineage>
</organism>
<keyword evidence="1" id="KW-1133">Transmembrane helix</keyword>
<sequence>MGEPMADKGRWGKRRPETGVAVEGLFTMPMSVRAAQLIAVAMAIIGVFCTAAAGWLFGSHSALLTAGGFVPAWLLGCLALVFGGIGEMVRMAGVWLAMIQLVWTVPSIMAGRPPGWLGPVGALALIVLLTRRSARVWFEPQFR</sequence>